<dbReference type="Proteomes" id="UP000827976">
    <property type="component" value="Chromosome 7"/>
</dbReference>
<organism evidence="1 2">
    <name type="scientific">Dioscorea alata</name>
    <name type="common">Purple yam</name>
    <dbReference type="NCBI Taxonomy" id="55571"/>
    <lineage>
        <taxon>Eukaryota</taxon>
        <taxon>Viridiplantae</taxon>
        <taxon>Streptophyta</taxon>
        <taxon>Embryophyta</taxon>
        <taxon>Tracheophyta</taxon>
        <taxon>Spermatophyta</taxon>
        <taxon>Magnoliopsida</taxon>
        <taxon>Liliopsida</taxon>
        <taxon>Dioscoreales</taxon>
        <taxon>Dioscoreaceae</taxon>
        <taxon>Dioscorea</taxon>
    </lineage>
</organism>
<dbReference type="EMBL" id="CM037017">
    <property type="protein sequence ID" value="KAH7676595.1"/>
    <property type="molecule type" value="Genomic_DNA"/>
</dbReference>
<comment type="caution">
    <text evidence="1">The sequence shown here is derived from an EMBL/GenBank/DDBJ whole genome shotgun (WGS) entry which is preliminary data.</text>
</comment>
<gene>
    <name evidence="1" type="ORF">IHE45_07G027800</name>
</gene>
<reference evidence="2" key="1">
    <citation type="journal article" date="2022" name="Nat. Commun.">
        <title>Chromosome evolution and the genetic basis of agronomically important traits in greater yam.</title>
        <authorList>
            <person name="Bredeson J.V."/>
            <person name="Lyons J.B."/>
            <person name="Oniyinde I.O."/>
            <person name="Okereke N.R."/>
            <person name="Kolade O."/>
            <person name="Nnabue I."/>
            <person name="Nwadili C.O."/>
            <person name="Hribova E."/>
            <person name="Parker M."/>
            <person name="Nwogha J."/>
            <person name="Shu S."/>
            <person name="Carlson J."/>
            <person name="Kariba R."/>
            <person name="Muthemba S."/>
            <person name="Knop K."/>
            <person name="Barton G.J."/>
            <person name="Sherwood A.V."/>
            <person name="Lopez-Montes A."/>
            <person name="Asiedu R."/>
            <person name="Jamnadass R."/>
            <person name="Muchugi A."/>
            <person name="Goodstein D."/>
            <person name="Egesi C.N."/>
            <person name="Featherston J."/>
            <person name="Asfaw A."/>
            <person name="Simpson G.G."/>
            <person name="Dolezel J."/>
            <person name="Hendre P.S."/>
            <person name="Van Deynze A."/>
            <person name="Kumar P.L."/>
            <person name="Obidiegwu J.E."/>
            <person name="Bhattacharjee R."/>
            <person name="Rokhsar D.S."/>
        </authorList>
    </citation>
    <scope>NUCLEOTIDE SEQUENCE [LARGE SCALE GENOMIC DNA]</scope>
    <source>
        <strain evidence="2">cv. TDa95/00328</strain>
    </source>
</reference>
<name>A0ACB7VQD7_DIOAL</name>
<evidence type="ECO:0000313" key="2">
    <source>
        <dbReference type="Proteomes" id="UP000827976"/>
    </source>
</evidence>
<evidence type="ECO:0000313" key="1">
    <source>
        <dbReference type="EMBL" id="KAH7676595.1"/>
    </source>
</evidence>
<sequence>METLLVVIGVIGNIISVLMFASPIKTFWRIVKNKSTEDFEPTPYVVTLLGSCLWVYYGLTKPDGLLVATVNAVGIFLEAIYVLLFLFFSSSPSIRMKTIFLVIILDIFFFGLVFSTTQFLMDGSLRLTIVGIICTCLNVLMYGSPLIIMKTVINTKSVEYMPFFLSFFLFLNGGVWTLYAMLDHDIYLTIPNGMGCILGTIQLMLYMIYMNPKTKVAKQSGEEGWQQHQSLLIDPNESIERDQEQG</sequence>
<keyword evidence="2" id="KW-1185">Reference proteome</keyword>
<proteinExistence type="predicted"/>
<accession>A0ACB7VQD7</accession>
<protein>
    <submittedName>
        <fullName evidence="1">Solute carrier family 50 (Sugar transporter) protein</fullName>
    </submittedName>
</protein>